<name>A0ABN9CJG9_9NEOB</name>
<evidence type="ECO:0000259" key="12">
    <source>
        <dbReference type="PROSITE" id="PS50262"/>
    </source>
</evidence>
<comment type="caution">
    <text evidence="13">The sequence shown here is derived from an EMBL/GenBank/DDBJ whole genome shotgun (WGS) entry which is preliminary data.</text>
</comment>
<feature type="transmembrane region" description="Helical" evidence="11">
    <location>
        <begin position="193"/>
        <end position="222"/>
    </location>
</feature>
<evidence type="ECO:0000256" key="9">
    <source>
        <dbReference type="ARBA" id="ARBA00023224"/>
    </source>
</evidence>
<dbReference type="PRINTS" id="PR00237">
    <property type="entry name" value="GPCRRHODOPSN"/>
</dbReference>
<keyword evidence="7 11" id="KW-0472">Membrane</keyword>
<proteinExistence type="inferred from homology"/>
<gene>
    <name evidence="13" type="ORF">SPARVUS_LOCUS5226113</name>
</gene>
<feature type="domain" description="G-protein coupled receptors family 1 profile" evidence="12">
    <location>
        <begin position="37"/>
        <end position="286"/>
    </location>
</feature>
<feature type="transmembrane region" description="Helical" evidence="11">
    <location>
        <begin position="56"/>
        <end position="75"/>
    </location>
</feature>
<feature type="transmembrane region" description="Helical" evidence="11">
    <location>
        <begin position="234"/>
        <end position="256"/>
    </location>
</feature>
<keyword evidence="14" id="KW-1185">Reference proteome</keyword>
<keyword evidence="3 10" id="KW-0812">Transmembrane</keyword>
<dbReference type="Proteomes" id="UP001162483">
    <property type="component" value="Unassembled WGS sequence"/>
</dbReference>
<dbReference type="SUPFAM" id="SSF81321">
    <property type="entry name" value="Family A G protein-coupled receptor-like"/>
    <property type="match status" value="1"/>
</dbReference>
<keyword evidence="6 10" id="KW-0297">G-protein coupled receptor</keyword>
<evidence type="ECO:0000256" key="10">
    <source>
        <dbReference type="RuleBase" id="RU000688"/>
    </source>
</evidence>
<evidence type="ECO:0000313" key="14">
    <source>
        <dbReference type="Proteomes" id="UP001162483"/>
    </source>
</evidence>
<keyword evidence="5 11" id="KW-1133">Transmembrane helix</keyword>
<dbReference type="CDD" id="cd13954">
    <property type="entry name" value="7tmA_OR"/>
    <property type="match status" value="1"/>
</dbReference>
<protein>
    <recommendedName>
        <fullName evidence="11">Olfactory receptor</fullName>
    </recommendedName>
</protein>
<accession>A0ABN9CJG9</accession>
<dbReference type="PROSITE" id="PS00237">
    <property type="entry name" value="G_PROTEIN_RECEP_F1_1"/>
    <property type="match status" value="1"/>
</dbReference>
<feature type="transmembrane region" description="Helical" evidence="11">
    <location>
        <begin position="128"/>
        <end position="147"/>
    </location>
</feature>
<evidence type="ECO:0000256" key="6">
    <source>
        <dbReference type="ARBA" id="ARBA00023040"/>
    </source>
</evidence>
<keyword evidence="8 10" id="KW-0675">Receptor</keyword>
<evidence type="ECO:0000256" key="11">
    <source>
        <dbReference type="RuleBase" id="RU363047"/>
    </source>
</evidence>
<evidence type="ECO:0000256" key="5">
    <source>
        <dbReference type="ARBA" id="ARBA00022989"/>
    </source>
</evidence>
<dbReference type="InterPro" id="IPR050516">
    <property type="entry name" value="Olfactory_GPCR"/>
</dbReference>
<evidence type="ECO:0000256" key="8">
    <source>
        <dbReference type="ARBA" id="ARBA00023170"/>
    </source>
</evidence>
<comment type="subcellular location">
    <subcellularLocation>
        <location evidence="1 11">Cell membrane</location>
        <topology evidence="1 11">Multi-pass membrane protein</topology>
    </subcellularLocation>
</comment>
<dbReference type="InterPro" id="IPR000276">
    <property type="entry name" value="GPCR_Rhodpsn"/>
</dbReference>
<keyword evidence="9 10" id="KW-0807">Transducer</keyword>
<keyword evidence="11" id="KW-0716">Sensory transduction</keyword>
<evidence type="ECO:0000313" key="13">
    <source>
        <dbReference type="EMBL" id="CAI9560274.1"/>
    </source>
</evidence>
<feature type="transmembrane region" description="Helical" evidence="11">
    <location>
        <begin position="95"/>
        <end position="116"/>
    </location>
</feature>
<comment type="similarity">
    <text evidence="10">Belongs to the G-protein coupled receptor 1 family.</text>
</comment>
<dbReference type="Pfam" id="PF13853">
    <property type="entry name" value="7tm_4"/>
    <property type="match status" value="1"/>
</dbReference>
<evidence type="ECO:0000256" key="7">
    <source>
        <dbReference type="ARBA" id="ARBA00023136"/>
    </source>
</evidence>
<keyword evidence="2 11" id="KW-1003">Cell membrane</keyword>
<dbReference type="InterPro" id="IPR000725">
    <property type="entry name" value="Olfact_rcpt"/>
</dbReference>
<evidence type="ECO:0000256" key="2">
    <source>
        <dbReference type="ARBA" id="ARBA00022475"/>
    </source>
</evidence>
<sequence length="314" mass="35678">MNQTFARFVLIGLSTDPYVQPLIFIIFLLIYTVTILGNVLIIIVVRIGIHLQTPMYFFLSNLSFIDLFFSTSVVPKLLINTLSEDKSISFLGCVAQMYFTLALGGTECLILAIMGYDRYVAICNPLHYNTIMSLRICVIISTGIWVFNFSNSMFYAVITFQLPYCKSNDVNHYFCEMPPLFHLSCKDTLMEKIAVYISGSIVGLCAFVLTLLSYAQIIFTILKIRSTTGQKKAFSTCTSHICVISLYYGSIVFMYLRPRGSYSVEKDRAVAIFYTVITPMFNPIIYSIRNNEVKGTMKKLLKKELQTSVIKIRI</sequence>
<dbReference type="PRINTS" id="PR00245">
    <property type="entry name" value="OLFACTORYR"/>
</dbReference>
<reference evidence="13" key="1">
    <citation type="submission" date="2023-05" db="EMBL/GenBank/DDBJ databases">
        <authorList>
            <person name="Stuckert A."/>
        </authorList>
    </citation>
    <scope>NUCLEOTIDE SEQUENCE</scope>
</reference>
<dbReference type="PROSITE" id="PS50262">
    <property type="entry name" value="G_PROTEIN_RECEP_F1_2"/>
    <property type="match status" value="1"/>
</dbReference>
<dbReference type="PANTHER" id="PTHR26452">
    <property type="entry name" value="OLFACTORY RECEPTOR"/>
    <property type="match status" value="1"/>
</dbReference>
<feature type="transmembrane region" description="Helical" evidence="11">
    <location>
        <begin position="22"/>
        <end position="44"/>
    </location>
</feature>
<dbReference type="Gene3D" id="1.20.1070.10">
    <property type="entry name" value="Rhodopsin 7-helix transmembrane proteins"/>
    <property type="match status" value="1"/>
</dbReference>
<evidence type="ECO:0000256" key="1">
    <source>
        <dbReference type="ARBA" id="ARBA00004651"/>
    </source>
</evidence>
<keyword evidence="4 11" id="KW-0552">Olfaction</keyword>
<evidence type="ECO:0000256" key="4">
    <source>
        <dbReference type="ARBA" id="ARBA00022725"/>
    </source>
</evidence>
<dbReference type="EMBL" id="CATNWA010010671">
    <property type="protein sequence ID" value="CAI9560274.1"/>
    <property type="molecule type" value="Genomic_DNA"/>
</dbReference>
<feature type="transmembrane region" description="Helical" evidence="11">
    <location>
        <begin position="268"/>
        <end position="288"/>
    </location>
</feature>
<organism evidence="13 14">
    <name type="scientific">Staurois parvus</name>
    <dbReference type="NCBI Taxonomy" id="386267"/>
    <lineage>
        <taxon>Eukaryota</taxon>
        <taxon>Metazoa</taxon>
        <taxon>Chordata</taxon>
        <taxon>Craniata</taxon>
        <taxon>Vertebrata</taxon>
        <taxon>Euteleostomi</taxon>
        <taxon>Amphibia</taxon>
        <taxon>Batrachia</taxon>
        <taxon>Anura</taxon>
        <taxon>Neobatrachia</taxon>
        <taxon>Ranoidea</taxon>
        <taxon>Ranidae</taxon>
        <taxon>Staurois</taxon>
    </lineage>
</organism>
<dbReference type="InterPro" id="IPR017452">
    <property type="entry name" value="GPCR_Rhodpsn_7TM"/>
</dbReference>
<evidence type="ECO:0000256" key="3">
    <source>
        <dbReference type="ARBA" id="ARBA00022692"/>
    </source>
</evidence>